<evidence type="ECO:0000313" key="3">
    <source>
        <dbReference type="EMBL" id="PNR44700.1"/>
    </source>
</evidence>
<feature type="region of interest" description="Disordered" evidence="1">
    <location>
        <begin position="430"/>
        <end position="460"/>
    </location>
</feature>
<dbReference type="FunCoup" id="A0A2K1JT56">
    <property type="interactions" value="2168"/>
</dbReference>
<dbReference type="EMBL" id="ABEU02000011">
    <property type="protein sequence ID" value="PNR44700.1"/>
    <property type="molecule type" value="Genomic_DNA"/>
</dbReference>
<feature type="compositionally biased region" description="Basic and acidic residues" evidence="1">
    <location>
        <begin position="433"/>
        <end position="450"/>
    </location>
</feature>
<dbReference type="InterPro" id="IPR057649">
    <property type="entry name" value="PUB62-63_C"/>
</dbReference>
<evidence type="ECO:0000259" key="2">
    <source>
        <dbReference type="Pfam" id="PF23112"/>
    </source>
</evidence>
<dbReference type="Gramene" id="Pp3c11_2010V3.2">
    <property type="protein sequence ID" value="Pp3c11_2010V3.2"/>
    <property type="gene ID" value="Pp3c11_2010"/>
</dbReference>
<dbReference type="AlphaFoldDB" id="A0A2K1JT56"/>
<dbReference type="EnsemblPlants" id="Pp3c11_2010V3.1">
    <property type="protein sequence ID" value="Pp3c11_2010V3.1"/>
    <property type="gene ID" value="Pp3c11_2010"/>
</dbReference>
<accession>A0A2K1JT56</accession>
<dbReference type="RefSeq" id="XP_024389608.1">
    <property type="nucleotide sequence ID" value="XM_024533840.2"/>
</dbReference>
<feature type="domain" description="PUB 62/63 C-terminal" evidence="2">
    <location>
        <begin position="460"/>
        <end position="518"/>
    </location>
</feature>
<dbReference type="SUPFAM" id="SSF51197">
    <property type="entry name" value="Clavaminate synthase-like"/>
    <property type="match status" value="1"/>
</dbReference>
<dbReference type="Gene3D" id="2.60.120.330">
    <property type="entry name" value="B-lactam Antibiotic, Isopenicillin N Synthase, Chain"/>
    <property type="match status" value="1"/>
</dbReference>
<evidence type="ECO:0000313" key="4">
    <source>
        <dbReference type="EnsemblPlants" id="Pp3c11_2010V3.1"/>
    </source>
</evidence>
<dbReference type="PANTHER" id="PTHR33644">
    <property type="entry name" value="U-BOX DOMAIN-CONTAINING PROTEIN 62-RELATED"/>
    <property type="match status" value="1"/>
</dbReference>
<reference evidence="3 5" key="2">
    <citation type="journal article" date="2018" name="Plant J.">
        <title>The Physcomitrella patens chromosome-scale assembly reveals moss genome structure and evolution.</title>
        <authorList>
            <person name="Lang D."/>
            <person name="Ullrich K.K."/>
            <person name="Murat F."/>
            <person name="Fuchs J."/>
            <person name="Jenkins J."/>
            <person name="Haas F.B."/>
            <person name="Piednoel M."/>
            <person name="Gundlach H."/>
            <person name="Van Bel M."/>
            <person name="Meyberg R."/>
            <person name="Vives C."/>
            <person name="Morata J."/>
            <person name="Symeonidi A."/>
            <person name="Hiss M."/>
            <person name="Muchero W."/>
            <person name="Kamisugi Y."/>
            <person name="Saleh O."/>
            <person name="Blanc G."/>
            <person name="Decker E.L."/>
            <person name="van Gessel N."/>
            <person name="Grimwood J."/>
            <person name="Hayes R.D."/>
            <person name="Graham S.W."/>
            <person name="Gunter L.E."/>
            <person name="McDaniel S.F."/>
            <person name="Hoernstein S.N.W."/>
            <person name="Larsson A."/>
            <person name="Li F.W."/>
            <person name="Perroud P.F."/>
            <person name="Phillips J."/>
            <person name="Ranjan P."/>
            <person name="Rokshar D.S."/>
            <person name="Rothfels C.J."/>
            <person name="Schneider L."/>
            <person name="Shu S."/>
            <person name="Stevenson D.W."/>
            <person name="Thummler F."/>
            <person name="Tillich M."/>
            <person name="Villarreal Aguilar J.C."/>
            <person name="Widiez T."/>
            <person name="Wong G.K."/>
            <person name="Wymore A."/>
            <person name="Zhang Y."/>
            <person name="Zimmer A.D."/>
            <person name="Quatrano R.S."/>
            <person name="Mayer K.F.X."/>
            <person name="Goodstein D."/>
            <person name="Casacuberta J.M."/>
            <person name="Vandepoele K."/>
            <person name="Reski R."/>
            <person name="Cuming A.C."/>
            <person name="Tuskan G.A."/>
            <person name="Maumus F."/>
            <person name="Salse J."/>
            <person name="Schmutz J."/>
            <person name="Rensing S.A."/>
        </authorList>
    </citation>
    <scope>NUCLEOTIDE SEQUENCE [LARGE SCALE GENOMIC DNA]</scope>
    <source>
        <strain evidence="4 5">cv. Gransden 2004</strain>
    </source>
</reference>
<evidence type="ECO:0000256" key="1">
    <source>
        <dbReference type="SAM" id="MobiDB-lite"/>
    </source>
</evidence>
<dbReference type="InterPro" id="IPR027443">
    <property type="entry name" value="IPNS-like_sf"/>
</dbReference>
<sequence length="537" mass="57772">MLPNITNGGGILGLARIKLQEILPEDGAASAGYSRALEKLSLSLTRNNAAIIEISSEDAALVRCALESAKLYFRSRCHTASLWNSSDWLKLSGYLAAPARDMYFYRAGRTLKGEETEPPPPCIPEVFRCFGKASRACLSGIARHLRLRGDAFGQLLDEAPLANGEISSSVLTATAFHAVGPGEKGAMKDSGVLQEVEKGFLLLIASDTPGLQVRDSSGRWYLADNALGPGDLLLLTGKTLEQATAGIRRACTYRVVPVTQTTVNAFSGRTSLAFRLMPRMSATIDCTAVAEAGHVIPDGYGPIPVQIFLNNVIASEYSIANSSNLNIEPITTIAEPTLRSALSDPLTGALLEDAMASFCGHSYGGGTLQRVYDTMQCTTCGATVEGSSMVHNLALRAAATAFKGLERIRQLHSGSLRLDKRKREIGEQVDLTGLKRPEKELPKTAEKDISPHSSSQGKGVQYPFSVNEKVMIKGNKRTPEKFVGREACITSQCLNGWYLVRLLDNGESVRLQYRSLARAAGEHNGLGDEGRVPAIQS</sequence>
<gene>
    <name evidence="4" type="primary">LOC112288990</name>
    <name evidence="3" type="ORF">PHYPA_014470</name>
</gene>
<reference evidence="4" key="3">
    <citation type="submission" date="2020-12" db="UniProtKB">
        <authorList>
            <consortium name="EnsemblPlants"/>
        </authorList>
    </citation>
    <scope>IDENTIFICATION</scope>
</reference>
<dbReference type="GeneID" id="112288990"/>
<keyword evidence="5" id="KW-1185">Reference proteome</keyword>
<protein>
    <recommendedName>
        <fullName evidence="2">PUB 62/63 C-terminal domain-containing protein</fullName>
    </recommendedName>
</protein>
<reference evidence="3 5" key="1">
    <citation type="journal article" date="2008" name="Science">
        <title>The Physcomitrella genome reveals evolutionary insights into the conquest of land by plants.</title>
        <authorList>
            <person name="Rensing S."/>
            <person name="Lang D."/>
            <person name="Zimmer A."/>
            <person name="Terry A."/>
            <person name="Salamov A."/>
            <person name="Shapiro H."/>
            <person name="Nishiyama T."/>
            <person name="Perroud P.-F."/>
            <person name="Lindquist E."/>
            <person name="Kamisugi Y."/>
            <person name="Tanahashi T."/>
            <person name="Sakakibara K."/>
            <person name="Fujita T."/>
            <person name="Oishi K."/>
            <person name="Shin-I T."/>
            <person name="Kuroki Y."/>
            <person name="Toyoda A."/>
            <person name="Suzuki Y."/>
            <person name="Hashimoto A."/>
            <person name="Yamaguchi K."/>
            <person name="Sugano A."/>
            <person name="Kohara Y."/>
            <person name="Fujiyama A."/>
            <person name="Anterola A."/>
            <person name="Aoki S."/>
            <person name="Ashton N."/>
            <person name="Barbazuk W.B."/>
            <person name="Barker E."/>
            <person name="Bennetzen J."/>
            <person name="Bezanilla M."/>
            <person name="Blankenship R."/>
            <person name="Cho S.H."/>
            <person name="Dutcher S."/>
            <person name="Estelle M."/>
            <person name="Fawcett J.A."/>
            <person name="Gundlach H."/>
            <person name="Hanada K."/>
            <person name="Heyl A."/>
            <person name="Hicks K.A."/>
            <person name="Hugh J."/>
            <person name="Lohr M."/>
            <person name="Mayer K."/>
            <person name="Melkozernov A."/>
            <person name="Murata T."/>
            <person name="Nelson D."/>
            <person name="Pils B."/>
            <person name="Prigge M."/>
            <person name="Reiss B."/>
            <person name="Renner T."/>
            <person name="Rombauts S."/>
            <person name="Rushton P."/>
            <person name="Sanderfoot A."/>
            <person name="Schween G."/>
            <person name="Shiu S.-H."/>
            <person name="Stueber K."/>
            <person name="Theodoulou F.L."/>
            <person name="Tu H."/>
            <person name="Van de Peer Y."/>
            <person name="Verrier P.J."/>
            <person name="Waters E."/>
            <person name="Wood A."/>
            <person name="Yang L."/>
            <person name="Cove D."/>
            <person name="Cuming A."/>
            <person name="Hasebe M."/>
            <person name="Lucas S."/>
            <person name="Mishler D.B."/>
            <person name="Reski R."/>
            <person name="Grigoriev I."/>
            <person name="Quatrano R.S."/>
            <person name="Boore J.L."/>
        </authorList>
    </citation>
    <scope>NUCLEOTIDE SEQUENCE [LARGE SCALE GENOMIC DNA]</scope>
    <source>
        <strain evidence="4 5">cv. Gransden 2004</strain>
    </source>
</reference>
<dbReference type="Pfam" id="PF23112">
    <property type="entry name" value="PUB62-63_C"/>
    <property type="match status" value="1"/>
</dbReference>
<organism evidence="3">
    <name type="scientific">Physcomitrium patens</name>
    <name type="common">Spreading-leaved earth moss</name>
    <name type="synonym">Physcomitrella patens</name>
    <dbReference type="NCBI Taxonomy" id="3218"/>
    <lineage>
        <taxon>Eukaryota</taxon>
        <taxon>Viridiplantae</taxon>
        <taxon>Streptophyta</taxon>
        <taxon>Embryophyta</taxon>
        <taxon>Bryophyta</taxon>
        <taxon>Bryophytina</taxon>
        <taxon>Bryopsida</taxon>
        <taxon>Funariidae</taxon>
        <taxon>Funariales</taxon>
        <taxon>Funariaceae</taxon>
        <taxon>Physcomitrium</taxon>
    </lineage>
</organism>
<dbReference type="Proteomes" id="UP000006727">
    <property type="component" value="Chromosome 11"/>
</dbReference>
<proteinExistence type="predicted"/>
<name>A0A2K1JT56_PHYPA</name>
<dbReference type="STRING" id="3218.A0A2K1JT56"/>
<dbReference type="PaxDb" id="3218-PP1S39_239V6.1"/>
<dbReference type="PANTHER" id="PTHR33644:SF3">
    <property type="entry name" value="RING_U-BOX SUPERFAMILY PROTEIN"/>
    <property type="match status" value="1"/>
</dbReference>
<dbReference type="Gramene" id="Pp3c11_2010V3.1">
    <property type="protein sequence ID" value="Pp3c11_2010V3.1"/>
    <property type="gene ID" value="Pp3c11_2010"/>
</dbReference>
<evidence type="ECO:0000313" key="5">
    <source>
        <dbReference type="Proteomes" id="UP000006727"/>
    </source>
</evidence>
<dbReference type="EnsemblPlants" id="Pp3c11_2010V3.2">
    <property type="protein sequence ID" value="Pp3c11_2010V3.2"/>
    <property type="gene ID" value="Pp3c11_2010"/>
</dbReference>